<dbReference type="AlphaFoldDB" id="A0A7T8KBW2"/>
<reference evidence="3" key="1">
    <citation type="submission" date="2021-01" db="EMBL/GenBank/DDBJ databases">
        <title>Caligus Genome Assembly.</title>
        <authorList>
            <person name="Gallardo-Escarate C."/>
        </authorList>
    </citation>
    <scope>NUCLEOTIDE SEQUENCE [LARGE SCALE GENOMIC DNA]</scope>
</reference>
<dbReference type="Proteomes" id="UP000595437">
    <property type="component" value="Chromosome 3"/>
</dbReference>
<gene>
    <name evidence="2" type="ORF">FKW44_005366</name>
</gene>
<name>A0A7T8KBW2_CALRO</name>
<accession>A0A7T8KBW2</accession>
<feature type="compositionally biased region" description="Low complexity" evidence="1">
    <location>
        <begin position="1"/>
        <end position="16"/>
    </location>
</feature>
<feature type="non-terminal residue" evidence="2">
    <location>
        <position position="1"/>
    </location>
</feature>
<feature type="region of interest" description="Disordered" evidence="1">
    <location>
        <begin position="45"/>
        <end position="82"/>
    </location>
</feature>
<proteinExistence type="predicted"/>
<feature type="region of interest" description="Disordered" evidence="1">
    <location>
        <begin position="1"/>
        <end position="24"/>
    </location>
</feature>
<organism evidence="2 3">
    <name type="scientific">Caligus rogercresseyi</name>
    <name type="common">Sea louse</name>
    <dbReference type="NCBI Taxonomy" id="217165"/>
    <lineage>
        <taxon>Eukaryota</taxon>
        <taxon>Metazoa</taxon>
        <taxon>Ecdysozoa</taxon>
        <taxon>Arthropoda</taxon>
        <taxon>Crustacea</taxon>
        <taxon>Multicrustacea</taxon>
        <taxon>Hexanauplia</taxon>
        <taxon>Copepoda</taxon>
        <taxon>Siphonostomatoida</taxon>
        <taxon>Caligidae</taxon>
        <taxon>Caligus</taxon>
    </lineage>
</organism>
<protein>
    <submittedName>
        <fullName evidence="2">Uncharacterized protein</fullName>
    </submittedName>
</protein>
<evidence type="ECO:0000313" key="3">
    <source>
        <dbReference type="Proteomes" id="UP000595437"/>
    </source>
</evidence>
<dbReference type="EMBL" id="CP045892">
    <property type="protein sequence ID" value="QQP53036.1"/>
    <property type="molecule type" value="Genomic_DNA"/>
</dbReference>
<keyword evidence="3" id="KW-1185">Reference proteome</keyword>
<evidence type="ECO:0000313" key="2">
    <source>
        <dbReference type="EMBL" id="QQP53036.1"/>
    </source>
</evidence>
<evidence type="ECO:0000256" key="1">
    <source>
        <dbReference type="SAM" id="MobiDB-lite"/>
    </source>
</evidence>
<sequence length="82" mass="8702">RPYSNGSNNGYSTGSTAKPSPYQSQLYDSWKTEWNGHFDNYRMASGNPGGGGSAGGKEFNGSGGGSTYLTKGGRRASYEDDF</sequence>